<dbReference type="InterPro" id="IPR011009">
    <property type="entry name" value="Kinase-like_dom_sf"/>
</dbReference>
<evidence type="ECO:0000256" key="8">
    <source>
        <dbReference type="PROSITE-ProRule" id="PRU10141"/>
    </source>
</evidence>
<dbReference type="Pfam" id="PF13947">
    <property type="entry name" value="GUB_WAK_bind"/>
    <property type="match status" value="1"/>
</dbReference>
<dbReference type="Gene3D" id="3.30.200.20">
    <property type="entry name" value="Phosphorylase Kinase, domain 1"/>
    <property type="match status" value="1"/>
</dbReference>
<evidence type="ECO:0000256" key="6">
    <source>
        <dbReference type="ARBA" id="ARBA00022989"/>
    </source>
</evidence>
<accession>A0A7G2DZD0</accession>
<keyword evidence="2 10" id="KW-0812">Transmembrane</keyword>
<keyword evidence="3 11" id="KW-0732">Signal</keyword>
<dbReference type="InterPro" id="IPR017441">
    <property type="entry name" value="Protein_kinase_ATP_BS"/>
</dbReference>
<keyword evidence="7 10" id="KW-0472">Membrane</keyword>
<evidence type="ECO:0000259" key="12">
    <source>
        <dbReference type="PROSITE" id="PS50011"/>
    </source>
</evidence>
<comment type="subcellular location">
    <subcellularLocation>
        <location evidence="1">Membrane</location>
        <topology evidence="1">Single-pass membrane protein</topology>
    </subcellularLocation>
</comment>
<dbReference type="InterPro" id="IPR020635">
    <property type="entry name" value="Tyr_kinase_cat_dom"/>
</dbReference>
<evidence type="ECO:0000256" key="7">
    <source>
        <dbReference type="ARBA" id="ARBA00023136"/>
    </source>
</evidence>
<dbReference type="GO" id="GO:0004713">
    <property type="term" value="F:protein tyrosine kinase activity"/>
    <property type="evidence" value="ECO:0007669"/>
    <property type="project" value="InterPro"/>
</dbReference>
<organism evidence="13 14">
    <name type="scientific">Arabidopsis thaliana</name>
    <name type="common">Mouse-ear cress</name>
    <dbReference type="NCBI Taxonomy" id="3702"/>
    <lineage>
        <taxon>Eukaryota</taxon>
        <taxon>Viridiplantae</taxon>
        <taxon>Streptophyta</taxon>
        <taxon>Embryophyta</taxon>
        <taxon>Tracheophyta</taxon>
        <taxon>Spermatophyta</taxon>
        <taxon>Magnoliopsida</taxon>
        <taxon>eudicotyledons</taxon>
        <taxon>Gunneridae</taxon>
        <taxon>Pentapetalae</taxon>
        <taxon>rosids</taxon>
        <taxon>malvids</taxon>
        <taxon>Brassicales</taxon>
        <taxon>Brassicaceae</taxon>
        <taxon>Camelineae</taxon>
        <taxon>Arabidopsis</taxon>
    </lineage>
</organism>
<evidence type="ECO:0000256" key="11">
    <source>
        <dbReference type="SAM" id="SignalP"/>
    </source>
</evidence>
<feature type="region of interest" description="Disordered" evidence="9">
    <location>
        <begin position="467"/>
        <end position="487"/>
    </location>
</feature>
<evidence type="ECO:0000256" key="4">
    <source>
        <dbReference type="ARBA" id="ARBA00022741"/>
    </source>
</evidence>
<dbReference type="GO" id="GO:0030247">
    <property type="term" value="F:polysaccharide binding"/>
    <property type="evidence" value="ECO:0007669"/>
    <property type="project" value="InterPro"/>
</dbReference>
<feature type="chain" id="PRO_5028843119" evidence="11">
    <location>
        <begin position="20"/>
        <end position="487"/>
    </location>
</feature>
<protein>
    <submittedName>
        <fullName evidence="13">(thale cress) hypothetical protein</fullName>
    </submittedName>
</protein>
<feature type="binding site" evidence="8">
    <location>
        <position position="319"/>
    </location>
    <ligand>
        <name>ATP</name>
        <dbReference type="ChEBI" id="CHEBI:30616"/>
    </ligand>
</feature>
<keyword evidence="6 10" id="KW-1133">Transmembrane helix</keyword>
<dbReference type="PROSITE" id="PS00107">
    <property type="entry name" value="PROTEIN_KINASE_ATP"/>
    <property type="match status" value="1"/>
</dbReference>
<feature type="domain" description="Protein kinase" evidence="12">
    <location>
        <begin position="291"/>
        <end position="487"/>
    </location>
</feature>
<feature type="signal peptide" evidence="11">
    <location>
        <begin position="1"/>
        <end position="19"/>
    </location>
</feature>
<gene>
    <name evidence="13" type="ORF">AT9943_LOCUS2170</name>
</gene>
<dbReference type="InterPro" id="IPR000719">
    <property type="entry name" value="Prot_kinase_dom"/>
</dbReference>
<evidence type="ECO:0000256" key="9">
    <source>
        <dbReference type="SAM" id="MobiDB-lite"/>
    </source>
</evidence>
<dbReference type="Pfam" id="PF00069">
    <property type="entry name" value="Pkinase"/>
    <property type="match status" value="1"/>
</dbReference>
<dbReference type="AlphaFoldDB" id="A0A7G2DZD0"/>
<dbReference type="PROSITE" id="PS50011">
    <property type="entry name" value="PROTEIN_KINASE_DOM"/>
    <property type="match status" value="1"/>
</dbReference>
<dbReference type="PANTHER" id="PTHR46008:SF57">
    <property type="entry name" value="LEAF RUST 10 DISEASE-RESISTANCE LOCUS RECEPTOR-LIKE PROTEIN KINASE-LIKE 1.1"/>
    <property type="match status" value="1"/>
</dbReference>
<evidence type="ECO:0000256" key="1">
    <source>
        <dbReference type="ARBA" id="ARBA00004167"/>
    </source>
</evidence>
<keyword evidence="5 8" id="KW-0067">ATP-binding</keyword>
<dbReference type="EMBL" id="LR881466">
    <property type="protein sequence ID" value="CAD5313683.1"/>
    <property type="molecule type" value="Genomic_DNA"/>
</dbReference>
<dbReference type="PANTHER" id="PTHR46008">
    <property type="entry name" value="LEAF RUST 10 DISEASE-RESISTANCE LOCUS RECEPTOR-LIKE PROTEIN KINASE-LIKE 1.4"/>
    <property type="match status" value="1"/>
</dbReference>
<evidence type="ECO:0000256" key="2">
    <source>
        <dbReference type="ARBA" id="ARBA00022692"/>
    </source>
</evidence>
<dbReference type="SUPFAM" id="SSF56112">
    <property type="entry name" value="Protein kinase-like (PK-like)"/>
    <property type="match status" value="1"/>
</dbReference>
<dbReference type="GO" id="GO:0005524">
    <property type="term" value="F:ATP binding"/>
    <property type="evidence" value="ECO:0007669"/>
    <property type="project" value="UniProtKB-UniRule"/>
</dbReference>
<dbReference type="InterPro" id="IPR025287">
    <property type="entry name" value="WAK_GUB"/>
</dbReference>
<reference evidence="13 14" key="1">
    <citation type="submission" date="2020-09" db="EMBL/GenBank/DDBJ databases">
        <authorList>
            <person name="Ashkenazy H."/>
        </authorList>
    </citation>
    <scope>NUCLEOTIDE SEQUENCE [LARGE SCALE GENOMIC DNA]</scope>
    <source>
        <strain evidence="14">cv. Cdm-0</strain>
    </source>
</reference>
<name>A0A7G2DZD0_ARATH</name>
<evidence type="ECO:0000313" key="13">
    <source>
        <dbReference type="EMBL" id="CAD5313683.1"/>
    </source>
</evidence>
<proteinExistence type="predicted"/>
<feature type="transmembrane region" description="Helical" evidence="10">
    <location>
        <begin position="225"/>
        <end position="246"/>
    </location>
</feature>
<dbReference type="GO" id="GO:0016020">
    <property type="term" value="C:membrane"/>
    <property type="evidence" value="ECO:0007669"/>
    <property type="project" value="UniProtKB-SubCell"/>
</dbReference>
<evidence type="ECO:0000256" key="10">
    <source>
        <dbReference type="SAM" id="Phobius"/>
    </source>
</evidence>
<evidence type="ECO:0000313" key="14">
    <source>
        <dbReference type="Proteomes" id="UP000516314"/>
    </source>
</evidence>
<dbReference type="SMART" id="SM00219">
    <property type="entry name" value="TyrKc"/>
    <property type="match status" value="1"/>
</dbReference>
<keyword evidence="4 8" id="KW-0547">Nucleotide-binding</keyword>
<dbReference type="Proteomes" id="UP000516314">
    <property type="component" value="Chromosome 1"/>
</dbReference>
<evidence type="ECO:0000256" key="5">
    <source>
        <dbReference type="ARBA" id="ARBA00022840"/>
    </source>
</evidence>
<evidence type="ECO:0000256" key="3">
    <source>
        <dbReference type="ARBA" id="ARBA00022729"/>
    </source>
</evidence>
<sequence>METVSVLLFFFLFLLAAEARSTKRTGCKDFTCGEHDFKFPFFRTDMPSRCGLFKLNCSANIPEIQLEKDGKWYTVKSVSQANTITIIDPRLNQSLTTGGCSDLSSFSLPDSPWLKLNTLYKCNNSSRKNGFSYANCRGEGSSLYYNLGDDHDVSGCSPIKTPESWVTPKNGNLSDVNATFSLHIELPGNCFRCHNNGGECTKVKNNYRCVGANTEPNNYHAEMRLGLGIGGSVILIIILVALFAVIHRNYRRKDGSELSRDNSKSDVEFSQVFFKIPIFSYKELQAATDNFSKDRLLGDGGFGTVYYGKVRDGREVAVKRLYEHNYRRLEQFMNEIEILTRLHHKNLPAVDISRCKSEINLSSLAINKIQNHATHELIDQNLGYATNEGVRKMTTMVAELAFQCLQQDNTMRPTMEQVVHELKGIQNEEQKCPTYDYREETIIPHPSPPDWGEAALLKNMKFPRSPVSVTDQWTSKSTTPNTSAYEF</sequence>